<evidence type="ECO:0000313" key="1">
    <source>
        <dbReference type="EMBL" id="RNA17767.1"/>
    </source>
</evidence>
<comment type="caution">
    <text evidence="1">The sequence shown here is derived from an EMBL/GenBank/DDBJ whole genome shotgun (WGS) entry which is preliminary data.</text>
</comment>
<dbReference type="OrthoDB" id="10014409at2759"/>
<dbReference type="Proteomes" id="UP000276133">
    <property type="component" value="Unassembled WGS sequence"/>
</dbReference>
<protein>
    <submittedName>
        <fullName evidence="1">RNA-directed DNA polymerase from mobile element jockey-like</fullName>
    </submittedName>
</protein>
<name>A0A3M7R2E7_BRAPC</name>
<proteinExistence type="predicted"/>
<keyword evidence="1" id="KW-0808">Transferase</keyword>
<keyword evidence="1" id="KW-0695">RNA-directed DNA polymerase</keyword>
<accession>A0A3M7R2E7</accession>
<keyword evidence="2" id="KW-1185">Reference proteome</keyword>
<sequence length="198" mass="22647">NCTNLKIGAWLNGLNLSVIAYCDEIIILSPSYGHAMRLLEDCFRFAKERKMEFNPRKSASLTMTKSGVNCQEKFVIENVQLSNVDGFEYLGLPFGSSSFISDFIEEKWRKVEKSFYSLYGLGCKPMVSNPYLIGFLFKQLCQSIFRHVLDNILIPNSMLSELDTRQSLLLKKIIGLKKFTRVSPLYDALKTVDEMPIM</sequence>
<dbReference type="GO" id="GO:0003964">
    <property type="term" value="F:RNA-directed DNA polymerase activity"/>
    <property type="evidence" value="ECO:0007669"/>
    <property type="project" value="UniProtKB-KW"/>
</dbReference>
<keyword evidence="1" id="KW-0548">Nucleotidyltransferase</keyword>
<dbReference type="EMBL" id="REGN01004376">
    <property type="protein sequence ID" value="RNA17767.1"/>
    <property type="molecule type" value="Genomic_DNA"/>
</dbReference>
<organism evidence="1 2">
    <name type="scientific">Brachionus plicatilis</name>
    <name type="common">Marine rotifer</name>
    <name type="synonym">Brachionus muelleri</name>
    <dbReference type="NCBI Taxonomy" id="10195"/>
    <lineage>
        <taxon>Eukaryota</taxon>
        <taxon>Metazoa</taxon>
        <taxon>Spiralia</taxon>
        <taxon>Gnathifera</taxon>
        <taxon>Rotifera</taxon>
        <taxon>Eurotatoria</taxon>
        <taxon>Monogononta</taxon>
        <taxon>Pseudotrocha</taxon>
        <taxon>Ploima</taxon>
        <taxon>Brachionidae</taxon>
        <taxon>Brachionus</taxon>
    </lineage>
</organism>
<reference evidence="1 2" key="1">
    <citation type="journal article" date="2018" name="Sci. Rep.">
        <title>Genomic signatures of local adaptation to the degree of environmental predictability in rotifers.</title>
        <authorList>
            <person name="Franch-Gras L."/>
            <person name="Hahn C."/>
            <person name="Garcia-Roger E.M."/>
            <person name="Carmona M.J."/>
            <person name="Serra M."/>
            <person name="Gomez A."/>
        </authorList>
    </citation>
    <scope>NUCLEOTIDE SEQUENCE [LARGE SCALE GENOMIC DNA]</scope>
    <source>
        <strain evidence="1">HYR1</strain>
    </source>
</reference>
<gene>
    <name evidence="1" type="ORF">BpHYR1_010452</name>
</gene>
<evidence type="ECO:0000313" key="2">
    <source>
        <dbReference type="Proteomes" id="UP000276133"/>
    </source>
</evidence>
<dbReference type="AlphaFoldDB" id="A0A3M7R2E7"/>
<feature type="non-terminal residue" evidence="1">
    <location>
        <position position="1"/>
    </location>
</feature>